<evidence type="ECO:0000313" key="7">
    <source>
        <dbReference type="EMBL" id="OGC36803.1"/>
    </source>
</evidence>
<dbReference type="PROSITE" id="PS00198">
    <property type="entry name" value="4FE4S_FER_1"/>
    <property type="match status" value="1"/>
</dbReference>
<dbReference type="GO" id="GO:0003954">
    <property type="term" value="F:NADH dehydrogenase activity"/>
    <property type="evidence" value="ECO:0007669"/>
    <property type="project" value="TreeGrafter"/>
</dbReference>
<dbReference type="GO" id="GO:0016020">
    <property type="term" value="C:membrane"/>
    <property type="evidence" value="ECO:0007669"/>
    <property type="project" value="InterPro"/>
</dbReference>
<dbReference type="PROSITE" id="PS51379">
    <property type="entry name" value="4FE4S_FER_2"/>
    <property type="match status" value="2"/>
</dbReference>
<keyword evidence="5" id="KW-0411">Iron-sulfur</keyword>
<evidence type="ECO:0000256" key="4">
    <source>
        <dbReference type="ARBA" id="ARBA00023004"/>
    </source>
</evidence>
<keyword evidence="4" id="KW-0408">Iron</keyword>
<dbReference type="InterPro" id="IPR017900">
    <property type="entry name" value="4Fe4S_Fe_S_CS"/>
</dbReference>
<accession>A0A1F4TXN3</accession>
<dbReference type="GO" id="GO:0046872">
    <property type="term" value="F:metal ion binding"/>
    <property type="evidence" value="ECO:0007669"/>
    <property type="project" value="UniProtKB-KW"/>
</dbReference>
<dbReference type="GO" id="GO:0051539">
    <property type="term" value="F:4 iron, 4 sulfur cluster binding"/>
    <property type="evidence" value="ECO:0007669"/>
    <property type="project" value="UniProtKB-KW"/>
</dbReference>
<dbReference type="EMBL" id="MEUF01000005">
    <property type="protein sequence ID" value="OGC36803.1"/>
    <property type="molecule type" value="Genomic_DNA"/>
</dbReference>
<keyword evidence="2" id="KW-0479">Metal-binding</keyword>
<evidence type="ECO:0000256" key="2">
    <source>
        <dbReference type="ARBA" id="ARBA00022723"/>
    </source>
</evidence>
<evidence type="ECO:0000259" key="6">
    <source>
        <dbReference type="PROSITE" id="PS51379"/>
    </source>
</evidence>
<protein>
    <recommendedName>
        <fullName evidence="6">4Fe-4S ferredoxin-type domain-containing protein</fullName>
    </recommendedName>
</protein>
<dbReference type="STRING" id="1802583.A2311_02075"/>
<evidence type="ECO:0000313" key="8">
    <source>
        <dbReference type="Proteomes" id="UP000178951"/>
    </source>
</evidence>
<evidence type="ECO:0000256" key="3">
    <source>
        <dbReference type="ARBA" id="ARBA00022737"/>
    </source>
</evidence>
<gene>
    <name evidence="7" type="ORF">A2311_02075</name>
</gene>
<keyword evidence="3" id="KW-0677">Repeat</keyword>
<proteinExistence type="predicted"/>
<keyword evidence="1" id="KW-0004">4Fe-4S</keyword>
<feature type="domain" description="4Fe-4S ferredoxin-type" evidence="6">
    <location>
        <begin position="71"/>
        <end position="100"/>
    </location>
</feature>
<comment type="caution">
    <text evidence="7">The sequence shown here is derived from an EMBL/GenBank/DDBJ whole genome shotgun (WGS) entry which is preliminary data.</text>
</comment>
<dbReference type="GO" id="GO:0009060">
    <property type="term" value="P:aerobic respiration"/>
    <property type="evidence" value="ECO:0007669"/>
    <property type="project" value="TreeGrafter"/>
</dbReference>
<reference evidence="7 8" key="1">
    <citation type="journal article" date="2016" name="Nat. Commun.">
        <title>Thousands of microbial genomes shed light on interconnected biogeochemical processes in an aquifer system.</title>
        <authorList>
            <person name="Anantharaman K."/>
            <person name="Brown C.T."/>
            <person name="Hug L.A."/>
            <person name="Sharon I."/>
            <person name="Castelle C.J."/>
            <person name="Probst A.J."/>
            <person name="Thomas B.C."/>
            <person name="Singh A."/>
            <person name="Wilkins M.J."/>
            <person name="Karaoz U."/>
            <person name="Brodie E.L."/>
            <person name="Williams K.H."/>
            <person name="Hubbard S.S."/>
            <person name="Banfield J.F."/>
        </authorList>
    </citation>
    <scope>NUCLEOTIDE SEQUENCE [LARGE SCALE GENOMIC DNA]</scope>
</reference>
<dbReference type="AlphaFoldDB" id="A0A1F4TXN3"/>
<name>A0A1F4TXN3_UNCSA</name>
<organism evidence="7 8">
    <name type="scientific">candidate division WOR-1 bacterium RIFOXYB2_FULL_48_7</name>
    <dbReference type="NCBI Taxonomy" id="1802583"/>
    <lineage>
        <taxon>Bacteria</taxon>
        <taxon>Bacillati</taxon>
        <taxon>Saganbacteria</taxon>
    </lineage>
</organism>
<evidence type="ECO:0000256" key="1">
    <source>
        <dbReference type="ARBA" id="ARBA00022485"/>
    </source>
</evidence>
<dbReference type="PANTHER" id="PTHR10849">
    <property type="entry name" value="NADH DEHYDROGENASE UBIQUINONE IRON-SULFUR PROTEIN 8, MITOCHONDRIAL"/>
    <property type="match status" value="1"/>
</dbReference>
<dbReference type="PANTHER" id="PTHR10849:SF35">
    <property type="entry name" value="FORMATE HYDROGENLYASE SUBUNIT 6-RELATED"/>
    <property type="match status" value="1"/>
</dbReference>
<dbReference type="Gene3D" id="3.30.70.3270">
    <property type="match status" value="1"/>
</dbReference>
<dbReference type="InterPro" id="IPR017896">
    <property type="entry name" value="4Fe4S_Fe-S-bd"/>
</dbReference>
<sequence>MKNPGKMLFEVLNHLFKKPATVNYPFDGSKMPKGFRGKILFHPEKCIGCQLCVRDCPSNAIKIIKIADKQFEAQIDLGKCIYCGQCVDSCLKKAIEITSDFELAQLDPTKLKITVKGEPPTTPPPNQPNNA</sequence>
<dbReference type="InterPro" id="IPR010226">
    <property type="entry name" value="NADH_quinone_OxRdtase_chainI"/>
</dbReference>
<dbReference type="Pfam" id="PF12838">
    <property type="entry name" value="Fer4_7"/>
    <property type="match status" value="1"/>
</dbReference>
<feature type="domain" description="4Fe-4S ferredoxin-type" evidence="6">
    <location>
        <begin position="37"/>
        <end position="66"/>
    </location>
</feature>
<dbReference type="SUPFAM" id="SSF54862">
    <property type="entry name" value="4Fe-4S ferredoxins"/>
    <property type="match status" value="1"/>
</dbReference>
<evidence type="ECO:0000256" key="5">
    <source>
        <dbReference type="ARBA" id="ARBA00023014"/>
    </source>
</evidence>
<dbReference type="Proteomes" id="UP000178951">
    <property type="component" value="Unassembled WGS sequence"/>
</dbReference>